<dbReference type="AlphaFoldDB" id="A0A5J5IHF5"/>
<keyword evidence="1" id="KW-0472">Membrane</keyword>
<keyword evidence="1" id="KW-1133">Transmembrane helix</keyword>
<feature type="transmembrane region" description="Helical" evidence="1">
    <location>
        <begin position="12"/>
        <end position="28"/>
    </location>
</feature>
<organism evidence="2 3">
    <name type="scientific">Ginsengibacter hankyongi</name>
    <dbReference type="NCBI Taxonomy" id="2607284"/>
    <lineage>
        <taxon>Bacteria</taxon>
        <taxon>Pseudomonadati</taxon>
        <taxon>Bacteroidota</taxon>
        <taxon>Chitinophagia</taxon>
        <taxon>Chitinophagales</taxon>
        <taxon>Chitinophagaceae</taxon>
        <taxon>Ginsengibacter</taxon>
    </lineage>
</organism>
<evidence type="ECO:0000256" key="1">
    <source>
        <dbReference type="SAM" id="Phobius"/>
    </source>
</evidence>
<keyword evidence="3" id="KW-1185">Reference proteome</keyword>
<dbReference type="RefSeq" id="WP_150414955.1">
    <property type="nucleotide sequence ID" value="NZ_VYQF01000002.1"/>
</dbReference>
<sequence length="546" mass="62049">MLQKLKDYHGWVFILAIFFVFAGCNRYYKAVITKVKANPDKSVDSLKNQNRYFILRTPSQAYFMRNIILSEDRKKITCTLDDIPIEHQDYLYKGKGNLRYKEPFVLNEVHMYIGNDSALNKGSYTLTLDQIQKIEVIEKDKKRTTNSYVIGALGYTIGAIAVVAIIVAATKSSCPFISAYSNNEFVLQGETYGGAIYPQLARDDYMPLRMTPTTNNMLQLKISNELQEQQYTDFADLEVVTHSENTKVLVDEKGNLFEITDPRPPVEAWTGNNKDALAPLLKKDDNSLLHFDDTLAIDATNFVVAKFNKPVGTQNGKLVLAIKNSYWLDYLYGEMAKSFGSYYNTYVKRQNRRPASELLQWSKDQKIPLEVSVKTKTGWQKVTDLTTIGPLATRDIVVPLDLKNVEDSSVEVRLSSGFMFWEIDYAAIDFSENNNFSVETISPFIATDETGKDILPELNKRDGIYLEQPVPGNCVTLEYKCLPQRPNTAQTYILHTKGYYTHVRDLKGSPKIAFLKKLKKPGGFPSYSLDMYKKFSATTLQALVKN</sequence>
<evidence type="ECO:0000313" key="3">
    <source>
        <dbReference type="Proteomes" id="UP000326903"/>
    </source>
</evidence>
<dbReference type="Proteomes" id="UP000326903">
    <property type="component" value="Unassembled WGS sequence"/>
</dbReference>
<name>A0A5J5IHF5_9BACT</name>
<protein>
    <submittedName>
        <fullName evidence="2">Uncharacterized protein</fullName>
    </submittedName>
</protein>
<keyword evidence="1" id="KW-0812">Transmembrane</keyword>
<comment type="caution">
    <text evidence="2">The sequence shown here is derived from an EMBL/GenBank/DDBJ whole genome shotgun (WGS) entry which is preliminary data.</text>
</comment>
<dbReference type="EMBL" id="VYQF01000002">
    <property type="protein sequence ID" value="KAA9039544.1"/>
    <property type="molecule type" value="Genomic_DNA"/>
</dbReference>
<feature type="transmembrane region" description="Helical" evidence="1">
    <location>
        <begin position="148"/>
        <end position="169"/>
    </location>
</feature>
<evidence type="ECO:0000313" key="2">
    <source>
        <dbReference type="EMBL" id="KAA9039544.1"/>
    </source>
</evidence>
<dbReference type="PROSITE" id="PS51257">
    <property type="entry name" value="PROKAR_LIPOPROTEIN"/>
    <property type="match status" value="1"/>
</dbReference>
<accession>A0A5J5IHF5</accession>
<reference evidence="2 3" key="1">
    <citation type="submission" date="2019-09" db="EMBL/GenBank/DDBJ databases">
        <title>Draft genome sequence of Ginsengibacter sp. BR5-29.</title>
        <authorList>
            <person name="Im W.-T."/>
        </authorList>
    </citation>
    <scope>NUCLEOTIDE SEQUENCE [LARGE SCALE GENOMIC DNA]</scope>
    <source>
        <strain evidence="2 3">BR5-29</strain>
    </source>
</reference>
<gene>
    <name evidence="2" type="ORF">FW778_12070</name>
</gene>
<proteinExistence type="predicted"/>